<evidence type="ECO:0000313" key="3">
    <source>
        <dbReference type="Proteomes" id="UP000008068"/>
    </source>
</evidence>
<name>G0MYP4_CAEBE</name>
<dbReference type="FunCoup" id="G0MYP4">
    <property type="interactions" value="1870"/>
</dbReference>
<feature type="signal peptide" evidence="1">
    <location>
        <begin position="1"/>
        <end position="18"/>
    </location>
</feature>
<gene>
    <name evidence="2" type="ORF">CAEBREN_07339</name>
</gene>
<dbReference type="HOGENOM" id="CLU_1564291_0_0_1"/>
<keyword evidence="1" id="KW-0732">Signal</keyword>
<dbReference type="AlphaFoldDB" id="G0MYP4"/>
<dbReference type="EMBL" id="GL379821">
    <property type="protein sequence ID" value="EGT47892.1"/>
    <property type="molecule type" value="Genomic_DNA"/>
</dbReference>
<dbReference type="eggNOG" id="ENOG502SWSE">
    <property type="taxonomic scope" value="Eukaryota"/>
</dbReference>
<dbReference type="OrthoDB" id="5779807at2759"/>
<accession>G0MYP4</accession>
<sequence>MKITVLILLSVMVSGVSASSAILPFLVKNQVFMGNPVPELCMDYFKSSSAKLKLDNINPQFVAEALNSGNALKQQEKYYNFQANIQSLAEKQYADHICDAAEFAPTVLSANYQFTCLEICQSCMPGSAPICFLRSPRFAGLAQVCLCTYDLKNPVDNAAFSIRHEKRVFSRKIRRT</sequence>
<evidence type="ECO:0000256" key="1">
    <source>
        <dbReference type="SAM" id="SignalP"/>
    </source>
</evidence>
<dbReference type="OMA" id="EICQSCM"/>
<feature type="chain" id="PRO_5003403853" evidence="1">
    <location>
        <begin position="19"/>
        <end position="176"/>
    </location>
</feature>
<dbReference type="Proteomes" id="UP000008068">
    <property type="component" value="Unassembled WGS sequence"/>
</dbReference>
<evidence type="ECO:0000313" key="2">
    <source>
        <dbReference type="EMBL" id="EGT47892.1"/>
    </source>
</evidence>
<proteinExistence type="predicted"/>
<organism evidence="3">
    <name type="scientific">Caenorhabditis brenneri</name>
    <name type="common">Nematode worm</name>
    <dbReference type="NCBI Taxonomy" id="135651"/>
    <lineage>
        <taxon>Eukaryota</taxon>
        <taxon>Metazoa</taxon>
        <taxon>Ecdysozoa</taxon>
        <taxon>Nematoda</taxon>
        <taxon>Chromadorea</taxon>
        <taxon>Rhabditida</taxon>
        <taxon>Rhabditina</taxon>
        <taxon>Rhabditomorpha</taxon>
        <taxon>Rhabditoidea</taxon>
        <taxon>Rhabditidae</taxon>
        <taxon>Peloderinae</taxon>
        <taxon>Caenorhabditis</taxon>
    </lineage>
</organism>
<protein>
    <submittedName>
        <fullName evidence="2">Uncharacterized protein</fullName>
    </submittedName>
</protein>
<keyword evidence="3" id="KW-1185">Reference proteome</keyword>
<dbReference type="InParanoid" id="G0MYP4"/>
<reference evidence="3" key="1">
    <citation type="submission" date="2011-07" db="EMBL/GenBank/DDBJ databases">
        <authorList>
            <consortium name="Caenorhabditis brenneri Sequencing and Analysis Consortium"/>
            <person name="Wilson R.K."/>
        </authorList>
    </citation>
    <scope>NUCLEOTIDE SEQUENCE [LARGE SCALE GENOMIC DNA]</scope>
    <source>
        <strain evidence="3">PB2801</strain>
    </source>
</reference>